<dbReference type="AlphaFoldDB" id="A0A6A5VPD4"/>
<feature type="compositionally biased region" description="Polar residues" evidence="4">
    <location>
        <begin position="200"/>
        <end position="220"/>
    </location>
</feature>
<dbReference type="PANTHER" id="PTHR24198:SF165">
    <property type="entry name" value="ANKYRIN REPEAT-CONTAINING PROTEIN-RELATED"/>
    <property type="match status" value="1"/>
</dbReference>
<dbReference type="InterPro" id="IPR036770">
    <property type="entry name" value="Ankyrin_rpt-contain_sf"/>
</dbReference>
<feature type="repeat" description="ANK" evidence="3">
    <location>
        <begin position="282"/>
        <end position="315"/>
    </location>
</feature>
<dbReference type="PROSITE" id="PS50088">
    <property type="entry name" value="ANK_REPEAT"/>
    <property type="match status" value="1"/>
</dbReference>
<evidence type="ECO:0000256" key="1">
    <source>
        <dbReference type="ARBA" id="ARBA00022737"/>
    </source>
</evidence>
<evidence type="ECO:0000256" key="4">
    <source>
        <dbReference type="SAM" id="MobiDB-lite"/>
    </source>
</evidence>
<evidence type="ECO:0000256" key="2">
    <source>
        <dbReference type="ARBA" id="ARBA00023043"/>
    </source>
</evidence>
<dbReference type="SMART" id="SM00248">
    <property type="entry name" value="ANK"/>
    <property type="match status" value="2"/>
</dbReference>
<dbReference type="Proteomes" id="UP000800036">
    <property type="component" value="Unassembled WGS sequence"/>
</dbReference>
<feature type="compositionally biased region" description="Polar residues" evidence="4">
    <location>
        <begin position="230"/>
        <end position="241"/>
    </location>
</feature>
<evidence type="ECO:0000256" key="3">
    <source>
        <dbReference type="PROSITE-ProRule" id="PRU00023"/>
    </source>
</evidence>
<dbReference type="OrthoDB" id="191139at2759"/>
<feature type="region of interest" description="Disordered" evidence="4">
    <location>
        <begin position="363"/>
        <end position="403"/>
    </location>
</feature>
<dbReference type="Pfam" id="PF12796">
    <property type="entry name" value="Ank_2"/>
    <property type="match status" value="1"/>
</dbReference>
<dbReference type="Gene3D" id="1.25.40.20">
    <property type="entry name" value="Ankyrin repeat-containing domain"/>
    <property type="match status" value="1"/>
</dbReference>
<dbReference type="PANTHER" id="PTHR24198">
    <property type="entry name" value="ANKYRIN REPEAT AND PROTEIN KINASE DOMAIN-CONTAINING PROTEIN"/>
    <property type="match status" value="1"/>
</dbReference>
<sequence length="403" mass="45628">MAEPASGIITLISASLIIIRETKRFIQETRDLDNELRRRTTQLDSLEQYVLAVERQCNSGLDLGEDVPRLINNSLLSLKPKLEELQNIVRDQASRGSDTLYKRLKTQIHMRFSQRDVDNAMQELLHYQSVMALSVNLGILQLAMNIDRRQSEASPTTPVFQSPFLTTDLSLPNGASTPRNRTLSNDSTVYEPLAAIERNPSVTTSASFQSQHSTDSSVLRTPSDERPSFSLESQLPSQTDTSLDLHYQINQARNDEARMRAVRKILNDRSDKDRIVEKKDQFGRTPLFTAVKMGDLQLVRALVHEFGADIDATDNRPSSVLEYALSLPRRDAIVELLIEQGADHTKVASKHRTALAEVKASMELRREQAEKSQKKKRRFEQSNHQQQKPSRGLSFGLVRRIPT</sequence>
<accession>A0A6A5VPD4</accession>
<evidence type="ECO:0000313" key="6">
    <source>
        <dbReference type="Proteomes" id="UP000800036"/>
    </source>
</evidence>
<keyword evidence="6" id="KW-1185">Reference proteome</keyword>
<gene>
    <name evidence="5" type="ORF">BU23DRAFT_188440</name>
</gene>
<name>A0A6A5VPD4_9PLEO</name>
<feature type="compositionally biased region" description="Basic and acidic residues" evidence="4">
    <location>
        <begin position="363"/>
        <end position="372"/>
    </location>
</feature>
<reference evidence="5" key="1">
    <citation type="journal article" date="2020" name="Stud. Mycol.">
        <title>101 Dothideomycetes genomes: a test case for predicting lifestyles and emergence of pathogens.</title>
        <authorList>
            <person name="Haridas S."/>
            <person name="Albert R."/>
            <person name="Binder M."/>
            <person name="Bloem J."/>
            <person name="Labutti K."/>
            <person name="Salamov A."/>
            <person name="Andreopoulos B."/>
            <person name="Baker S."/>
            <person name="Barry K."/>
            <person name="Bills G."/>
            <person name="Bluhm B."/>
            <person name="Cannon C."/>
            <person name="Castanera R."/>
            <person name="Culley D."/>
            <person name="Daum C."/>
            <person name="Ezra D."/>
            <person name="Gonzalez J."/>
            <person name="Henrissat B."/>
            <person name="Kuo A."/>
            <person name="Liang C."/>
            <person name="Lipzen A."/>
            <person name="Lutzoni F."/>
            <person name="Magnuson J."/>
            <person name="Mondo S."/>
            <person name="Nolan M."/>
            <person name="Ohm R."/>
            <person name="Pangilinan J."/>
            <person name="Park H.-J."/>
            <person name="Ramirez L."/>
            <person name="Alfaro M."/>
            <person name="Sun H."/>
            <person name="Tritt A."/>
            <person name="Yoshinaga Y."/>
            <person name="Zwiers L.-H."/>
            <person name="Turgeon B."/>
            <person name="Goodwin S."/>
            <person name="Spatafora J."/>
            <person name="Crous P."/>
            <person name="Grigoriev I."/>
        </authorList>
    </citation>
    <scope>NUCLEOTIDE SEQUENCE</scope>
    <source>
        <strain evidence="5">CBS 107.79</strain>
    </source>
</reference>
<keyword evidence="2 3" id="KW-0040">ANK repeat</keyword>
<keyword evidence="1" id="KW-0677">Repeat</keyword>
<proteinExistence type="predicted"/>
<feature type="region of interest" description="Disordered" evidence="4">
    <location>
        <begin position="153"/>
        <end position="187"/>
    </location>
</feature>
<dbReference type="EMBL" id="ML976659">
    <property type="protein sequence ID" value="KAF1978785.1"/>
    <property type="molecule type" value="Genomic_DNA"/>
</dbReference>
<protein>
    <submittedName>
        <fullName evidence="5">Uncharacterized protein</fullName>
    </submittedName>
</protein>
<dbReference type="PROSITE" id="PS50297">
    <property type="entry name" value="ANK_REP_REGION"/>
    <property type="match status" value="1"/>
</dbReference>
<dbReference type="InterPro" id="IPR002110">
    <property type="entry name" value="Ankyrin_rpt"/>
</dbReference>
<organism evidence="5 6">
    <name type="scientific">Bimuria novae-zelandiae CBS 107.79</name>
    <dbReference type="NCBI Taxonomy" id="1447943"/>
    <lineage>
        <taxon>Eukaryota</taxon>
        <taxon>Fungi</taxon>
        <taxon>Dikarya</taxon>
        <taxon>Ascomycota</taxon>
        <taxon>Pezizomycotina</taxon>
        <taxon>Dothideomycetes</taxon>
        <taxon>Pleosporomycetidae</taxon>
        <taxon>Pleosporales</taxon>
        <taxon>Massarineae</taxon>
        <taxon>Didymosphaeriaceae</taxon>
        <taxon>Bimuria</taxon>
    </lineage>
</organism>
<dbReference type="SUPFAM" id="SSF48403">
    <property type="entry name" value="Ankyrin repeat"/>
    <property type="match status" value="1"/>
</dbReference>
<evidence type="ECO:0000313" key="5">
    <source>
        <dbReference type="EMBL" id="KAF1978785.1"/>
    </source>
</evidence>
<feature type="region of interest" description="Disordered" evidence="4">
    <location>
        <begin position="200"/>
        <end position="241"/>
    </location>
</feature>